<evidence type="ECO:0000313" key="3">
    <source>
        <dbReference type="Proteomes" id="UP001162802"/>
    </source>
</evidence>
<name>A0ABT0AG05_9SPHN</name>
<dbReference type="Proteomes" id="UP001162802">
    <property type="component" value="Unassembled WGS sequence"/>
</dbReference>
<dbReference type="CDD" id="cd07996">
    <property type="entry name" value="WGR_MMR_like"/>
    <property type="match status" value="1"/>
</dbReference>
<dbReference type="Gene3D" id="2.20.140.10">
    <property type="entry name" value="WGR domain"/>
    <property type="match status" value="1"/>
</dbReference>
<accession>A0ABT0AG05</accession>
<sequence>MRTKLDPMNIETALNQLLAPQGGCLALEARDPTRGLARHWRVEVGQDLFGWTTLTWSWGRIGTAGQGKQLSFAARSEARKAVRALLQRRMRAPRRIGVAYVPVAS</sequence>
<dbReference type="InterPro" id="IPR049809">
    <property type="entry name" value="YehF/YfeS-like_WGR"/>
</dbReference>
<dbReference type="EMBL" id="JALHAT010000034">
    <property type="protein sequence ID" value="MCJ1962143.1"/>
    <property type="molecule type" value="Genomic_DNA"/>
</dbReference>
<evidence type="ECO:0000259" key="1">
    <source>
        <dbReference type="SMART" id="SM00773"/>
    </source>
</evidence>
<dbReference type="InterPro" id="IPR008893">
    <property type="entry name" value="WGR_domain"/>
</dbReference>
<dbReference type="RefSeq" id="WP_243801845.1">
    <property type="nucleotide sequence ID" value="NZ_JALHAT010000034.1"/>
</dbReference>
<gene>
    <name evidence="2" type="ORF">MTR65_15725</name>
</gene>
<feature type="domain" description="WGR" evidence="1">
    <location>
        <begin position="23"/>
        <end position="98"/>
    </location>
</feature>
<reference evidence="2" key="1">
    <citation type="submission" date="2022-03" db="EMBL/GenBank/DDBJ databases">
        <title>Identification of a novel bacterium isolated from mangrove sediments.</title>
        <authorList>
            <person name="Pan X."/>
        </authorList>
    </citation>
    <scope>NUCLEOTIDE SEQUENCE</scope>
    <source>
        <strain evidence="2">B2637</strain>
    </source>
</reference>
<dbReference type="SUPFAM" id="SSF142921">
    <property type="entry name" value="WGR domain-like"/>
    <property type="match status" value="1"/>
</dbReference>
<keyword evidence="3" id="KW-1185">Reference proteome</keyword>
<organism evidence="2 3">
    <name type="scientific">Novosphingobium mangrovi</name>
    <name type="common">ex Hu et al. 2023</name>
    <dbReference type="NCBI Taxonomy" id="2930094"/>
    <lineage>
        <taxon>Bacteria</taxon>
        <taxon>Pseudomonadati</taxon>
        <taxon>Pseudomonadota</taxon>
        <taxon>Alphaproteobacteria</taxon>
        <taxon>Sphingomonadales</taxon>
        <taxon>Sphingomonadaceae</taxon>
        <taxon>Novosphingobium</taxon>
    </lineage>
</organism>
<comment type="caution">
    <text evidence="2">The sequence shown here is derived from an EMBL/GenBank/DDBJ whole genome shotgun (WGS) entry which is preliminary data.</text>
</comment>
<dbReference type="SMART" id="SM00773">
    <property type="entry name" value="WGR"/>
    <property type="match status" value="1"/>
</dbReference>
<protein>
    <submittedName>
        <fullName evidence="2">WGR domain-containing protein</fullName>
    </submittedName>
</protein>
<proteinExistence type="predicted"/>
<evidence type="ECO:0000313" key="2">
    <source>
        <dbReference type="EMBL" id="MCJ1962143.1"/>
    </source>
</evidence>
<dbReference type="Pfam" id="PF05406">
    <property type="entry name" value="WGR"/>
    <property type="match status" value="1"/>
</dbReference>
<dbReference type="InterPro" id="IPR036930">
    <property type="entry name" value="WGR_dom_sf"/>
</dbReference>